<feature type="compositionally biased region" description="Polar residues" evidence="1">
    <location>
        <begin position="1"/>
        <end position="26"/>
    </location>
</feature>
<reference evidence="2 3" key="1">
    <citation type="journal article" date="2020" name="ISME J.">
        <title>Uncovering the hidden diversity of litter-decomposition mechanisms in mushroom-forming fungi.</title>
        <authorList>
            <person name="Floudas D."/>
            <person name="Bentzer J."/>
            <person name="Ahren D."/>
            <person name="Johansson T."/>
            <person name="Persson P."/>
            <person name="Tunlid A."/>
        </authorList>
    </citation>
    <scope>NUCLEOTIDE SEQUENCE [LARGE SCALE GENOMIC DNA]</scope>
    <source>
        <strain evidence="2 3">CBS 406.79</strain>
    </source>
</reference>
<evidence type="ECO:0000313" key="2">
    <source>
        <dbReference type="EMBL" id="KAF5390228.1"/>
    </source>
</evidence>
<dbReference type="OrthoDB" id="10261556at2759"/>
<gene>
    <name evidence="2" type="ORF">D9757_002886</name>
</gene>
<keyword evidence="3" id="KW-1185">Reference proteome</keyword>
<proteinExistence type="predicted"/>
<accession>A0A8H5HVJ6</accession>
<protein>
    <submittedName>
        <fullName evidence="2">Uncharacterized protein</fullName>
    </submittedName>
</protein>
<evidence type="ECO:0000256" key="1">
    <source>
        <dbReference type="SAM" id="MobiDB-lite"/>
    </source>
</evidence>
<dbReference type="EMBL" id="JAACJN010000016">
    <property type="protein sequence ID" value="KAF5390228.1"/>
    <property type="molecule type" value="Genomic_DNA"/>
</dbReference>
<organism evidence="2 3">
    <name type="scientific">Collybiopsis confluens</name>
    <dbReference type="NCBI Taxonomy" id="2823264"/>
    <lineage>
        <taxon>Eukaryota</taxon>
        <taxon>Fungi</taxon>
        <taxon>Dikarya</taxon>
        <taxon>Basidiomycota</taxon>
        <taxon>Agaricomycotina</taxon>
        <taxon>Agaricomycetes</taxon>
        <taxon>Agaricomycetidae</taxon>
        <taxon>Agaricales</taxon>
        <taxon>Marasmiineae</taxon>
        <taxon>Omphalotaceae</taxon>
        <taxon>Collybiopsis</taxon>
    </lineage>
</organism>
<name>A0A8H5HVJ6_9AGAR</name>
<dbReference type="AlphaFoldDB" id="A0A8H5HVJ6"/>
<sequence length="158" mass="17814">MPHGFSTPSSLDPHQDTASRGNTIPTLSRRVSARSPEENRSKCFGHTHRRRQDPLFLLLTFVSLTTWSDGKQGSEDCARDWAAQWDDEVASRGAESDRGPAVALRRETENLAKELKAFGSGKHRVGFVGPDMSFKDEFHSHVLDNPIYYLNCRRRGTQ</sequence>
<feature type="region of interest" description="Disordered" evidence="1">
    <location>
        <begin position="1"/>
        <end position="41"/>
    </location>
</feature>
<dbReference type="Proteomes" id="UP000518752">
    <property type="component" value="Unassembled WGS sequence"/>
</dbReference>
<comment type="caution">
    <text evidence="2">The sequence shown here is derived from an EMBL/GenBank/DDBJ whole genome shotgun (WGS) entry which is preliminary data.</text>
</comment>
<evidence type="ECO:0000313" key="3">
    <source>
        <dbReference type="Proteomes" id="UP000518752"/>
    </source>
</evidence>